<dbReference type="STRING" id="454130.A0A0U5C0V8"/>
<dbReference type="PANTHER" id="PTHR34987">
    <property type="entry name" value="C, PUTATIVE (AFU_ORTHOLOGUE AFUA_3G02880)-RELATED"/>
    <property type="match status" value="1"/>
</dbReference>
<accession>A0A0U5C0V8</accession>
<dbReference type="PANTHER" id="PTHR34987:SF2">
    <property type="entry name" value="B, PUTATIVE (AFU_ORTHOLOGUE AFUA_7G05040)-RELATED"/>
    <property type="match status" value="1"/>
</dbReference>
<dbReference type="Pfam" id="PF17389">
    <property type="entry name" value="Bac_rhamnosid6H"/>
    <property type="match status" value="1"/>
</dbReference>
<keyword evidence="3" id="KW-1185">Reference proteome</keyword>
<dbReference type="InterPro" id="IPR012341">
    <property type="entry name" value="6hp_glycosidase-like_sf"/>
</dbReference>
<reference evidence="3" key="1">
    <citation type="journal article" date="2016" name="Genome Announc.">
        <title>Draft genome sequences of fungus Aspergillus calidoustus.</title>
        <authorList>
            <person name="Horn F."/>
            <person name="Linde J."/>
            <person name="Mattern D.J."/>
            <person name="Walther G."/>
            <person name="Guthke R."/>
            <person name="Scherlach K."/>
            <person name="Martin K."/>
            <person name="Brakhage A.A."/>
            <person name="Petzke L."/>
            <person name="Valiante V."/>
        </authorList>
    </citation>
    <scope>NUCLEOTIDE SEQUENCE [LARGE SCALE GENOMIC DNA]</scope>
    <source>
        <strain evidence="3">SF006504</strain>
    </source>
</reference>
<organism evidence="2 3">
    <name type="scientific">Aspergillus calidoustus</name>
    <dbReference type="NCBI Taxonomy" id="454130"/>
    <lineage>
        <taxon>Eukaryota</taxon>
        <taxon>Fungi</taxon>
        <taxon>Dikarya</taxon>
        <taxon>Ascomycota</taxon>
        <taxon>Pezizomycotina</taxon>
        <taxon>Eurotiomycetes</taxon>
        <taxon>Eurotiomycetidae</taxon>
        <taxon>Eurotiales</taxon>
        <taxon>Aspergillaceae</taxon>
        <taxon>Aspergillus</taxon>
        <taxon>Aspergillus subgen. Nidulantes</taxon>
    </lineage>
</organism>
<protein>
    <recommendedName>
        <fullName evidence="1">Alpha-L-rhamnosidase six-hairpin glycosidase domain-containing protein</fullName>
    </recommendedName>
</protein>
<dbReference type="Gene3D" id="2.60.120.260">
    <property type="entry name" value="Galactose-binding domain-like"/>
    <property type="match status" value="1"/>
</dbReference>
<dbReference type="InterPro" id="IPR035396">
    <property type="entry name" value="Bac_rhamnosid6H"/>
</dbReference>
<name>A0A0U5C0V8_ASPCI</name>
<evidence type="ECO:0000259" key="1">
    <source>
        <dbReference type="Pfam" id="PF17389"/>
    </source>
</evidence>
<gene>
    <name evidence="2" type="ORF">ASPCAL00296</name>
</gene>
<sequence>MATQWDNSWIWHPEWIEKPASSSAGAFVHFRKFITLDVVPNDPVNIAITADTRYKLYVNSCLVHAGPVKGDTQMWFYDVVDIQPYLCTGRNHIAVHVLRFYYGSQFAASFPRTAYPGLYVRTEPLGAANETISFKLQGDESWETAIDPCIVLPTSSNFDFFLQIFEQVDGTKNNKLDWVAAKPYSFMVSHGLAAPWNLYPRMIPFPRLQPTNLTAVHNITSTESREVWDALLGYGSKGNSGILLPKGTTHHVEFGVDHHTTAYVTFRFARPSTSGSRIAVTWSEGYEDEPIKLPFDRNKGDRADTTKVIAGPKDDYIFGGFCLDEPLGYDDAEEDDEIFAPFHFRTFRYFAFDIEVAKDSDLVLKDISIVKTNYPIQVLASFPQVQVEVGDSTWFHQLWNVSVRTLENCMHDCYEDCPFFEQLQYAMDTRSSALFTYFISRDDRLAKQAIIQLHNSFQPALGLTASRAPSHHLQIISHFSLFWICMVTDHYEHFGDADFATQFLPVIEGVLDSFHRRVDQESALVRVSQFSGDWAFVDWTEAYHPMGVPPAGKETGFMTYTNQLYAYALQRLSGLELCLGRQSRSAEHAQRAESIARAVRAHCYDGTYFTDGLARLAESSHYSEHSQIWAVLCGAITGKDAVDLLSRSLASPRRGIEETRELTKPSIAMAFYTLRALSAAGDGVYEDRFHDFWEPWRKQLELNMTTWVEDYITQRSDCHAWGSLPLYEYAAEVVGLRPVMSGGGERVLMFKPRVCLFKVFEAKVPVEGSVDKPVVARVRWDREEGGATNLSIAWEGDENVKNGSLPFIHVHLPDREQETMKMLEDRSWRL</sequence>
<dbReference type="Gene3D" id="1.50.10.10">
    <property type="match status" value="1"/>
</dbReference>
<dbReference type="Proteomes" id="UP000054771">
    <property type="component" value="Unassembled WGS sequence"/>
</dbReference>
<proteinExistence type="predicted"/>
<dbReference type="OrthoDB" id="6503935at2759"/>
<dbReference type="GO" id="GO:0003824">
    <property type="term" value="F:catalytic activity"/>
    <property type="evidence" value="ECO:0007669"/>
    <property type="project" value="UniProtKB-ARBA"/>
</dbReference>
<evidence type="ECO:0000313" key="3">
    <source>
        <dbReference type="Proteomes" id="UP000054771"/>
    </source>
</evidence>
<dbReference type="SUPFAM" id="SSF48208">
    <property type="entry name" value="Six-hairpin glycosidases"/>
    <property type="match status" value="1"/>
</dbReference>
<dbReference type="GO" id="GO:0005975">
    <property type="term" value="P:carbohydrate metabolic process"/>
    <property type="evidence" value="ECO:0007669"/>
    <property type="project" value="InterPro"/>
</dbReference>
<dbReference type="EMBL" id="CDMC01000001">
    <property type="protein sequence ID" value="CEL00698.1"/>
    <property type="molecule type" value="Genomic_DNA"/>
</dbReference>
<feature type="domain" description="Alpha-L-rhamnosidase six-hairpin glycosidase" evidence="1">
    <location>
        <begin position="394"/>
        <end position="615"/>
    </location>
</feature>
<dbReference type="AlphaFoldDB" id="A0A0U5C0V8"/>
<dbReference type="InterPro" id="IPR008928">
    <property type="entry name" value="6-hairpin_glycosidase_sf"/>
</dbReference>
<dbReference type="Gene3D" id="2.60.420.10">
    <property type="entry name" value="Maltose phosphorylase, domain 3"/>
    <property type="match status" value="1"/>
</dbReference>
<evidence type="ECO:0000313" key="2">
    <source>
        <dbReference type="EMBL" id="CEL00698.1"/>
    </source>
</evidence>